<dbReference type="AlphaFoldDB" id="A0A7J7JXZ8"/>
<dbReference type="EMBL" id="VXIV02001685">
    <property type="protein sequence ID" value="KAF6030604.1"/>
    <property type="molecule type" value="Genomic_DNA"/>
</dbReference>
<keyword evidence="2" id="KW-1185">Reference proteome</keyword>
<accession>A0A7J7JXZ8</accession>
<sequence>MKDYNELVDALHKGVKNTDMIDLLTTHHSQLNIMDRKIQSQMESATLYSQVFGLRPITHEDHQSLFKSTGIDVDNRKEVCGYSFPLSNEYNVFILI</sequence>
<name>A0A7J7JXZ8_BUGNE</name>
<protein>
    <submittedName>
        <fullName evidence="1">Uncharacterized protein</fullName>
    </submittedName>
</protein>
<evidence type="ECO:0000313" key="2">
    <source>
        <dbReference type="Proteomes" id="UP000593567"/>
    </source>
</evidence>
<dbReference type="Proteomes" id="UP000593567">
    <property type="component" value="Unassembled WGS sequence"/>
</dbReference>
<proteinExistence type="predicted"/>
<organism evidence="1 2">
    <name type="scientific">Bugula neritina</name>
    <name type="common">Brown bryozoan</name>
    <name type="synonym">Sertularia neritina</name>
    <dbReference type="NCBI Taxonomy" id="10212"/>
    <lineage>
        <taxon>Eukaryota</taxon>
        <taxon>Metazoa</taxon>
        <taxon>Spiralia</taxon>
        <taxon>Lophotrochozoa</taxon>
        <taxon>Bryozoa</taxon>
        <taxon>Gymnolaemata</taxon>
        <taxon>Cheilostomatida</taxon>
        <taxon>Flustrina</taxon>
        <taxon>Buguloidea</taxon>
        <taxon>Bugulidae</taxon>
        <taxon>Bugula</taxon>
    </lineage>
</organism>
<evidence type="ECO:0000313" key="1">
    <source>
        <dbReference type="EMBL" id="KAF6030604.1"/>
    </source>
</evidence>
<gene>
    <name evidence="1" type="ORF">EB796_011086</name>
</gene>
<comment type="caution">
    <text evidence="1">The sequence shown here is derived from an EMBL/GenBank/DDBJ whole genome shotgun (WGS) entry which is preliminary data.</text>
</comment>
<reference evidence="1" key="1">
    <citation type="submission" date="2020-06" db="EMBL/GenBank/DDBJ databases">
        <title>Draft genome of Bugula neritina, a colonial animal packing powerful symbionts and potential medicines.</title>
        <authorList>
            <person name="Rayko M."/>
        </authorList>
    </citation>
    <scope>NUCLEOTIDE SEQUENCE [LARGE SCALE GENOMIC DNA]</scope>
    <source>
        <strain evidence="1">Kwan_BN1</strain>
    </source>
</reference>